<feature type="region of interest" description="Disordered" evidence="14">
    <location>
        <begin position="357"/>
        <end position="394"/>
    </location>
</feature>
<evidence type="ECO:0000256" key="11">
    <source>
        <dbReference type="ARBA" id="ARBA00076441"/>
    </source>
</evidence>
<evidence type="ECO:0000256" key="4">
    <source>
        <dbReference type="ARBA" id="ARBA00022741"/>
    </source>
</evidence>
<comment type="similarity">
    <text evidence="9">Belongs to the transposase 22 family.</text>
</comment>
<keyword evidence="7" id="KW-0539">Nucleus</keyword>
<name>A0A8C6GPL2_MUSSI</name>
<dbReference type="GeneTree" id="ENSGT01050000244818"/>
<reference evidence="17" key="1">
    <citation type="submission" date="2025-08" db="UniProtKB">
        <authorList>
            <consortium name="Ensembl"/>
        </authorList>
    </citation>
    <scope>IDENTIFICATION</scope>
</reference>
<evidence type="ECO:0000256" key="8">
    <source>
        <dbReference type="ARBA" id="ARBA00060281"/>
    </source>
</evidence>
<dbReference type="GO" id="GO:0032197">
    <property type="term" value="P:retrotransposition"/>
    <property type="evidence" value="ECO:0007669"/>
    <property type="project" value="UniProtKB-ARBA"/>
</dbReference>
<keyword evidence="4" id="KW-0547">Nucleotide-binding</keyword>
<keyword evidence="18" id="KW-1185">Reference proteome</keyword>
<accession>A0A8C6GPL2</accession>
<feature type="compositionally biased region" description="Low complexity" evidence="14">
    <location>
        <begin position="17"/>
        <end position="30"/>
    </location>
</feature>
<sequence>MAKGRHKNLTNRNQNHSPSSEPSTPTSASPGHPNTPKNLDPDLKAYLMTIVENIKKDFNNSLKEIQDNTAKELQVLKEKQENTTKQVEVLKEKQKNKSKQVVEMKKTILNLKRKVETIKKTQSEAILAIENLGKKYGTIDASISNRIQEMEKRISGAEDSIENISTTIKENAKCKKILTQNIQEIHDTMRRPNLLIIGVDENKDFQLKGPANIFNKSIEENFPNIKKEMPMNIQEAYRTPNRLDQKRNSPLHIIIRTTNARNKDKILKALREKGQVTYKGRPIRITPDFSPETMKSKRSWTDVIQTLREQKCQPRLLYPAKLSITIDGETKVFHDRTKFKHYLSTNPALQRITTEKNQYKDKNHNLEKQESNPSINLKEDSQKNRMPSVTTKII</sequence>
<dbReference type="PANTHER" id="PTHR11505">
    <property type="entry name" value="L1 TRANSPOSABLE ELEMENT-RELATED"/>
    <property type="match status" value="1"/>
</dbReference>
<dbReference type="FunFam" id="3.30.70.1820:FF:000002">
    <property type="entry name" value="LINE-1 retrotransposable element ORF1 protein"/>
    <property type="match status" value="1"/>
</dbReference>
<evidence type="ECO:0000256" key="3">
    <source>
        <dbReference type="ARBA" id="ARBA00022490"/>
    </source>
</evidence>
<feature type="domain" description="L1 transposable element dsRBD-like" evidence="16">
    <location>
        <begin position="292"/>
        <end position="352"/>
    </location>
</feature>
<dbReference type="InterPro" id="IPR043636">
    <property type="entry name" value="L1_RRM_dom"/>
</dbReference>
<evidence type="ECO:0000256" key="7">
    <source>
        <dbReference type="ARBA" id="ARBA00023242"/>
    </source>
</evidence>
<evidence type="ECO:0000313" key="17">
    <source>
        <dbReference type="Ensembl" id="ENSMSIP00000009803.1"/>
    </source>
</evidence>
<feature type="compositionally biased region" description="Polar residues" evidence="14">
    <location>
        <begin position="384"/>
        <end position="394"/>
    </location>
</feature>
<keyword evidence="6 13" id="KW-0175">Coiled coil</keyword>
<evidence type="ECO:0000256" key="5">
    <source>
        <dbReference type="ARBA" id="ARBA00022843"/>
    </source>
</evidence>
<dbReference type="Gene3D" id="1.20.5.390">
    <property type="entry name" value="L1 transposable element, trimerization domain"/>
    <property type="match status" value="1"/>
</dbReference>
<keyword evidence="5" id="KW-0832">Ubl conjugation</keyword>
<evidence type="ECO:0000256" key="1">
    <source>
        <dbReference type="ARBA" id="ARBA00004210"/>
    </source>
</evidence>
<comment type="function">
    <text evidence="8">Nucleic acid-binding protein which is essential for retrotransposition of LINE-1 elements in the genome. Functions as a nucleic acid chaperone binding its own transcript and therefore preferentially mobilizing the transcript from which they are encoded.</text>
</comment>
<evidence type="ECO:0000259" key="15">
    <source>
        <dbReference type="Pfam" id="PF02994"/>
    </source>
</evidence>
<evidence type="ECO:0000259" key="16">
    <source>
        <dbReference type="Pfam" id="PF17490"/>
    </source>
</evidence>
<evidence type="ECO:0000256" key="2">
    <source>
        <dbReference type="ARBA" id="ARBA00004604"/>
    </source>
</evidence>
<feature type="coiled-coil region" evidence="13">
    <location>
        <begin position="59"/>
        <end position="121"/>
    </location>
</feature>
<dbReference type="InterPro" id="IPR035300">
    <property type="entry name" value="L1_dsRBD"/>
</dbReference>
<dbReference type="Pfam" id="PF17490">
    <property type="entry name" value="Tnp_22_dsRBD"/>
    <property type="match status" value="1"/>
</dbReference>
<feature type="region of interest" description="Disordered" evidence="14">
    <location>
        <begin position="1"/>
        <end position="41"/>
    </location>
</feature>
<dbReference type="Pfam" id="PF02994">
    <property type="entry name" value="Transposase_22"/>
    <property type="match status" value="1"/>
</dbReference>
<organism evidence="17 18">
    <name type="scientific">Mus spicilegus</name>
    <name type="common">Mound-building mouse</name>
    <dbReference type="NCBI Taxonomy" id="10103"/>
    <lineage>
        <taxon>Eukaryota</taxon>
        <taxon>Metazoa</taxon>
        <taxon>Chordata</taxon>
        <taxon>Craniata</taxon>
        <taxon>Vertebrata</taxon>
        <taxon>Euteleostomi</taxon>
        <taxon>Mammalia</taxon>
        <taxon>Eutheria</taxon>
        <taxon>Euarchontoglires</taxon>
        <taxon>Glires</taxon>
        <taxon>Rodentia</taxon>
        <taxon>Myomorpha</taxon>
        <taxon>Muroidea</taxon>
        <taxon>Muridae</taxon>
        <taxon>Murinae</taxon>
        <taxon>Mus</taxon>
        <taxon>Mus</taxon>
    </lineage>
</organism>
<evidence type="ECO:0000256" key="6">
    <source>
        <dbReference type="ARBA" id="ARBA00023054"/>
    </source>
</evidence>
<dbReference type="GO" id="GO:0005730">
    <property type="term" value="C:nucleolus"/>
    <property type="evidence" value="ECO:0007669"/>
    <property type="project" value="UniProtKB-SubCell"/>
</dbReference>
<dbReference type="Proteomes" id="UP000694415">
    <property type="component" value="Unplaced"/>
</dbReference>
<dbReference type="AlphaFoldDB" id="A0A8C6GPL2"/>
<comment type="subcellular location">
    <subcellularLocation>
        <location evidence="1">Cytoplasm</location>
        <location evidence="1">Stress granule</location>
    </subcellularLocation>
    <subcellularLocation>
        <location evidence="2">Nucleus</location>
        <location evidence="2">Nucleolus</location>
    </subcellularLocation>
</comment>
<evidence type="ECO:0000256" key="13">
    <source>
        <dbReference type="SAM" id="Coils"/>
    </source>
</evidence>
<dbReference type="GO" id="GO:0010494">
    <property type="term" value="C:cytoplasmic stress granule"/>
    <property type="evidence" value="ECO:0007669"/>
    <property type="project" value="UniProtKB-SubCell"/>
</dbReference>
<dbReference type="GO" id="GO:0000166">
    <property type="term" value="F:nucleotide binding"/>
    <property type="evidence" value="ECO:0007669"/>
    <property type="project" value="UniProtKB-KW"/>
</dbReference>
<evidence type="ECO:0000256" key="12">
    <source>
        <dbReference type="ARBA" id="ARBA00078321"/>
    </source>
</evidence>
<feature type="domain" description="L1 transposable element RRM" evidence="15">
    <location>
        <begin position="191"/>
        <end position="288"/>
    </location>
</feature>
<evidence type="ECO:0000256" key="10">
    <source>
        <dbReference type="ARBA" id="ARBA00067412"/>
    </source>
</evidence>
<evidence type="ECO:0000256" key="9">
    <source>
        <dbReference type="ARBA" id="ARBA00061640"/>
    </source>
</evidence>
<dbReference type="InterPro" id="IPR042566">
    <property type="entry name" value="L1_C"/>
</dbReference>
<feature type="compositionally biased region" description="Basic and acidic residues" evidence="14">
    <location>
        <begin position="357"/>
        <end position="370"/>
    </location>
</feature>
<keyword evidence="3" id="KW-0963">Cytoplasm</keyword>
<dbReference type="Gene3D" id="3.30.250.20">
    <property type="entry name" value="L1 transposable element, C-terminal domain"/>
    <property type="match status" value="1"/>
</dbReference>
<proteinExistence type="inferred from homology"/>
<dbReference type="FunFam" id="1.20.5.390:FF:000005">
    <property type="entry name" value="LINE-1 retrotransposable element ORF1 protein"/>
    <property type="match status" value="1"/>
</dbReference>
<reference evidence="17" key="2">
    <citation type="submission" date="2025-09" db="UniProtKB">
        <authorList>
            <consortium name="Ensembl"/>
        </authorList>
    </citation>
    <scope>IDENTIFICATION</scope>
</reference>
<protein>
    <recommendedName>
        <fullName evidence="10">LINE-1 retrotransposable element ORF1 protein</fullName>
    </recommendedName>
    <alternativeName>
        <fullName evidence="11">LINE retrotransposable element 1</fullName>
    </alternativeName>
    <alternativeName>
        <fullName evidence="12">LINE1 retrotransposable element 1</fullName>
    </alternativeName>
</protein>
<dbReference type="Gene3D" id="3.30.70.1820">
    <property type="entry name" value="L1 transposable element, RRM domain"/>
    <property type="match status" value="1"/>
</dbReference>
<dbReference type="Ensembl" id="ENSMSIT00000012431.1">
    <property type="protein sequence ID" value="ENSMSIP00000009803.1"/>
    <property type="gene ID" value="ENSMSIG00000008621.1"/>
</dbReference>
<dbReference type="InterPro" id="IPR004244">
    <property type="entry name" value="Transposase_22"/>
</dbReference>
<evidence type="ECO:0000256" key="14">
    <source>
        <dbReference type="SAM" id="MobiDB-lite"/>
    </source>
</evidence>
<evidence type="ECO:0000313" key="18">
    <source>
        <dbReference type="Proteomes" id="UP000694415"/>
    </source>
</evidence>